<gene>
    <name evidence="2" type="ORF">WUBG_09284</name>
</gene>
<protein>
    <submittedName>
        <fullName evidence="2">Uncharacterized protein</fullName>
    </submittedName>
</protein>
<reference evidence="3" key="1">
    <citation type="submission" date="2012-08" db="EMBL/GenBank/DDBJ databases">
        <title>The Genome Sequence of Wuchereria bancrofti.</title>
        <authorList>
            <person name="Nutman T.B."/>
            <person name="Fink D.L."/>
            <person name="Russ C."/>
            <person name="Young S."/>
            <person name="Zeng Q."/>
            <person name="Koehrsen M."/>
            <person name="Alvarado L."/>
            <person name="Berlin A."/>
            <person name="Chapman S.B."/>
            <person name="Chen Z."/>
            <person name="Freedman E."/>
            <person name="Gellesch M."/>
            <person name="Goldberg J."/>
            <person name="Griggs A."/>
            <person name="Gujja S."/>
            <person name="Heilman E.R."/>
            <person name="Heiman D."/>
            <person name="Hepburn T."/>
            <person name="Howarth C."/>
            <person name="Jen D."/>
            <person name="Larson L."/>
            <person name="Lewis B."/>
            <person name="Mehta T."/>
            <person name="Park D."/>
            <person name="Pearson M."/>
            <person name="Roberts A."/>
            <person name="Saif S."/>
            <person name="Shea T."/>
            <person name="Shenoy N."/>
            <person name="Sisk P."/>
            <person name="Stolte C."/>
            <person name="Sykes S."/>
            <person name="Walk T."/>
            <person name="White J."/>
            <person name="Yandava C."/>
            <person name="Haas B."/>
            <person name="Henn M.R."/>
            <person name="Nusbaum C."/>
            <person name="Birren B."/>
        </authorList>
    </citation>
    <scope>NUCLEOTIDE SEQUENCE [LARGE SCALE GENOMIC DNA]</scope>
    <source>
        <strain evidence="3">NA</strain>
    </source>
</reference>
<keyword evidence="1" id="KW-1133">Transmembrane helix</keyword>
<dbReference type="GO" id="GO:0030659">
    <property type="term" value="C:cytoplasmic vesicle membrane"/>
    <property type="evidence" value="ECO:0007669"/>
    <property type="project" value="TreeGrafter"/>
</dbReference>
<proteinExistence type="predicted"/>
<comment type="caution">
    <text evidence="2">The sequence shown here is derived from an EMBL/GenBank/DDBJ whole genome shotgun (WGS) entry which is preliminary data.</text>
</comment>
<feature type="non-terminal residue" evidence="2">
    <location>
        <position position="262"/>
    </location>
</feature>
<dbReference type="GO" id="GO:0005886">
    <property type="term" value="C:plasma membrane"/>
    <property type="evidence" value="ECO:0007669"/>
    <property type="project" value="TreeGrafter"/>
</dbReference>
<feature type="transmembrane region" description="Helical" evidence="1">
    <location>
        <begin position="227"/>
        <end position="248"/>
    </location>
</feature>
<sequence>LRDHSSGILCNASGKKINRVWPRVTESTGLVLNIGPPRIKTTEYSNLNAIYELLQLLQILVNRKDGGNLMNDNSTDKILKMERFIANNITINDGYNSFTYRNICGVYCNDSNEVVLTFIKIAINMNGRSSSSIAFTFPKARIFEKYIFMGYSVGDLHYSEQDTTVVDGFKLFILHFMVDLNLPQGKRITKNFESQLRTLLMLATYESEDLEYALFSRDREIEEQQQITLAALPFLGVTALMLVAFMVISLTDFPFRNSQHIE</sequence>
<keyword evidence="1" id="KW-0812">Transmembrane</keyword>
<dbReference type="GO" id="GO:0018996">
    <property type="term" value="P:molting cycle, collagen and cuticulin-based cuticle"/>
    <property type="evidence" value="ECO:0007669"/>
    <property type="project" value="TreeGrafter"/>
</dbReference>
<dbReference type="GO" id="GO:0006897">
    <property type="term" value="P:endocytosis"/>
    <property type="evidence" value="ECO:0007669"/>
    <property type="project" value="TreeGrafter"/>
</dbReference>
<evidence type="ECO:0000256" key="1">
    <source>
        <dbReference type="SAM" id="Phobius"/>
    </source>
</evidence>
<name>J9EBL1_WUCBA</name>
<dbReference type="Proteomes" id="UP000004810">
    <property type="component" value="Unassembled WGS sequence"/>
</dbReference>
<feature type="non-terminal residue" evidence="2">
    <location>
        <position position="1"/>
    </location>
</feature>
<dbReference type="EMBL" id="ADBV01005096">
    <property type="protein sequence ID" value="EJW79806.1"/>
    <property type="molecule type" value="Genomic_DNA"/>
</dbReference>
<dbReference type="AlphaFoldDB" id="J9EBL1"/>
<organism evidence="2 3">
    <name type="scientific">Wuchereria bancrofti</name>
    <dbReference type="NCBI Taxonomy" id="6293"/>
    <lineage>
        <taxon>Eukaryota</taxon>
        <taxon>Metazoa</taxon>
        <taxon>Ecdysozoa</taxon>
        <taxon>Nematoda</taxon>
        <taxon>Chromadorea</taxon>
        <taxon>Rhabditida</taxon>
        <taxon>Spirurina</taxon>
        <taxon>Spiruromorpha</taxon>
        <taxon>Filarioidea</taxon>
        <taxon>Onchocercidae</taxon>
        <taxon>Wuchereria</taxon>
    </lineage>
</organism>
<dbReference type="InterPro" id="IPR051697">
    <property type="entry name" value="Patched_domain-protein"/>
</dbReference>
<evidence type="ECO:0000313" key="3">
    <source>
        <dbReference type="Proteomes" id="UP000004810"/>
    </source>
</evidence>
<dbReference type="PANTHER" id="PTHR10796">
    <property type="entry name" value="PATCHED-RELATED"/>
    <property type="match status" value="1"/>
</dbReference>
<accession>J9EBL1</accession>
<dbReference type="PANTHER" id="PTHR10796:SF103">
    <property type="entry name" value="SSD DOMAIN-CONTAINING PROTEIN"/>
    <property type="match status" value="1"/>
</dbReference>
<keyword evidence="1" id="KW-0472">Membrane</keyword>
<evidence type="ECO:0000313" key="2">
    <source>
        <dbReference type="EMBL" id="EJW79806.1"/>
    </source>
</evidence>